<sequence>MRKPEDIRERAFKFALRIIKLCKELPKNEINRVLINQVLRSGTSIGANLEEALGAHTKAEFTNSTNIAKKEARETNYWLRLMAESNGLKIKKRMENLLSEAEEIVKILTSSVKKLKSK</sequence>
<dbReference type="PANTHER" id="PTHR38471:SF2">
    <property type="entry name" value="FOUR HELIX BUNDLE PROTEIN"/>
    <property type="match status" value="1"/>
</dbReference>
<dbReference type="PIRSF" id="PIRSF035652">
    <property type="entry name" value="CHP02436"/>
    <property type="match status" value="1"/>
</dbReference>
<dbReference type="Pfam" id="PF05635">
    <property type="entry name" value="23S_rRNA_IVP"/>
    <property type="match status" value="1"/>
</dbReference>
<evidence type="ECO:0000313" key="3">
    <source>
        <dbReference type="Proteomes" id="UP000177588"/>
    </source>
</evidence>
<dbReference type="Gene3D" id="1.20.1440.60">
    <property type="entry name" value="23S rRNA-intervening sequence"/>
    <property type="match status" value="1"/>
</dbReference>
<dbReference type="AlphaFoldDB" id="A0A1G1WFH4"/>
<dbReference type="NCBIfam" id="TIGR02436">
    <property type="entry name" value="four helix bundle protein"/>
    <property type="match status" value="1"/>
</dbReference>
<name>A0A1G1WFH4_9BACT</name>
<feature type="coiled-coil region" evidence="1">
    <location>
        <begin position="91"/>
        <end position="118"/>
    </location>
</feature>
<keyword evidence="1" id="KW-0175">Coiled coil</keyword>
<organism evidence="2 3">
    <name type="scientific">Candidatus Woykebacteria bacterium RBG_16_44_10</name>
    <dbReference type="NCBI Taxonomy" id="1802597"/>
    <lineage>
        <taxon>Bacteria</taxon>
        <taxon>Candidatus Woykeibacteriota</taxon>
    </lineage>
</organism>
<dbReference type="PANTHER" id="PTHR38471">
    <property type="entry name" value="FOUR HELIX BUNDLE PROTEIN"/>
    <property type="match status" value="1"/>
</dbReference>
<evidence type="ECO:0000313" key="2">
    <source>
        <dbReference type="EMBL" id="OGY26462.1"/>
    </source>
</evidence>
<reference evidence="2 3" key="1">
    <citation type="journal article" date="2016" name="Nat. Commun.">
        <title>Thousands of microbial genomes shed light on interconnected biogeochemical processes in an aquifer system.</title>
        <authorList>
            <person name="Anantharaman K."/>
            <person name="Brown C.T."/>
            <person name="Hug L.A."/>
            <person name="Sharon I."/>
            <person name="Castelle C.J."/>
            <person name="Probst A.J."/>
            <person name="Thomas B.C."/>
            <person name="Singh A."/>
            <person name="Wilkins M.J."/>
            <person name="Karaoz U."/>
            <person name="Brodie E.L."/>
            <person name="Williams K.H."/>
            <person name="Hubbard S.S."/>
            <person name="Banfield J.F."/>
        </authorList>
    </citation>
    <scope>NUCLEOTIDE SEQUENCE [LARGE SCALE GENOMIC DNA]</scope>
</reference>
<dbReference type="InterPro" id="IPR012657">
    <property type="entry name" value="23S_rRNA-intervening_sequence"/>
</dbReference>
<evidence type="ECO:0000256" key="1">
    <source>
        <dbReference type="SAM" id="Coils"/>
    </source>
</evidence>
<proteinExistence type="predicted"/>
<evidence type="ECO:0008006" key="4">
    <source>
        <dbReference type="Google" id="ProtNLM"/>
    </source>
</evidence>
<gene>
    <name evidence="2" type="ORF">A2Z24_00360</name>
</gene>
<comment type="caution">
    <text evidence="2">The sequence shown here is derived from an EMBL/GenBank/DDBJ whole genome shotgun (WGS) entry which is preliminary data.</text>
</comment>
<accession>A0A1G1WFH4</accession>
<dbReference type="InterPro" id="IPR036583">
    <property type="entry name" value="23S_rRNA_IVS_sf"/>
</dbReference>
<dbReference type="EMBL" id="MHCT01000007">
    <property type="protein sequence ID" value="OGY26462.1"/>
    <property type="molecule type" value="Genomic_DNA"/>
</dbReference>
<protein>
    <recommendedName>
        <fullName evidence="4">Four helix bundle protein</fullName>
    </recommendedName>
</protein>
<dbReference type="Proteomes" id="UP000177588">
    <property type="component" value="Unassembled WGS sequence"/>
</dbReference>
<dbReference type="SUPFAM" id="SSF158446">
    <property type="entry name" value="IVS-encoded protein-like"/>
    <property type="match status" value="1"/>
</dbReference>